<gene>
    <name evidence="1" type="ORF">H9L23_14310</name>
</gene>
<dbReference type="EMBL" id="CP060723">
    <property type="protein sequence ID" value="QNN40325.1"/>
    <property type="molecule type" value="Genomic_DNA"/>
</dbReference>
<accession>A0A7G9QAF0</accession>
<keyword evidence="2" id="KW-1185">Reference proteome</keyword>
<evidence type="ECO:0000313" key="1">
    <source>
        <dbReference type="EMBL" id="QNN40325.1"/>
    </source>
</evidence>
<dbReference type="AlphaFoldDB" id="A0A7G9QAF0"/>
<organism evidence="1 2">
    <name type="scientific">Pedobacter roseus</name>
    <dbReference type="NCBI Taxonomy" id="336820"/>
    <lineage>
        <taxon>Bacteria</taxon>
        <taxon>Pseudomonadati</taxon>
        <taxon>Bacteroidota</taxon>
        <taxon>Sphingobacteriia</taxon>
        <taxon>Sphingobacteriales</taxon>
        <taxon>Sphingobacteriaceae</taxon>
        <taxon>Pedobacter</taxon>
    </lineage>
</organism>
<dbReference type="Proteomes" id="UP000515806">
    <property type="component" value="Chromosome"/>
</dbReference>
<dbReference type="RefSeq" id="WP_187591054.1">
    <property type="nucleotide sequence ID" value="NZ_CP060723.1"/>
</dbReference>
<name>A0A7G9QAF0_9SPHI</name>
<protein>
    <submittedName>
        <fullName evidence="1">Uncharacterized protein</fullName>
    </submittedName>
</protein>
<proteinExistence type="predicted"/>
<sequence>MEILFNLQQPENLVMLRHEASATDETDASCLSMTVPIKKIGIYSRTMGTEEPQDLLFKINKKLCVF</sequence>
<evidence type="ECO:0000313" key="2">
    <source>
        <dbReference type="Proteomes" id="UP000515806"/>
    </source>
</evidence>
<reference evidence="1 2" key="1">
    <citation type="submission" date="2020-08" db="EMBL/GenBank/DDBJ databases">
        <title>Genome sequence of Pedobacter roseus KACC 11594T.</title>
        <authorList>
            <person name="Hyun D.-W."/>
            <person name="Bae J.-W."/>
        </authorList>
    </citation>
    <scope>NUCLEOTIDE SEQUENCE [LARGE SCALE GENOMIC DNA]</scope>
    <source>
        <strain evidence="1 2">KACC 11594</strain>
    </source>
</reference>
<dbReference type="KEGG" id="proe:H9L23_14310"/>